<evidence type="ECO:0008006" key="4">
    <source>
        <dbReference type="Google" id="ProtNLM"/>
    </source>
</evidence>
<gene>
    <name evidence="2" type="ORF">O7A60_09545</name>
</gene>
<evidence type="ECO:0000313" key="3">
    <source>
        <dbReference type="Proteomes" id="UP001387293"/>
    </source>
</evidence>
<evidence type="ECO:0000256" key="1">
    <source>
        <dbReference type="SAM" id="MobiDB-lite"/>
    </source>
</evidence>
<evidence type="ECO:0000313" key="2">
    <source>
        <dbReference type="EMBL" id="MEI9409011.1"/>
    </source>
</evidence>
<protein>
    <recommendedName>
        <fullName evidence="4">Flagellar FliJ protein</fullName>
    </recommendedName>
</protein>
<name>A0ABU8KTH0_9HYPH</name>
<organism evidence="2 3">
    <name type="scientific">Mesorhizobium salmacidum</name>
    <dbReference type="NCBI Taxonomy" id="3015171"/>
    <lineage>
        <taxon>Bacteria</taxon>
        <taxon>Pseudomonadati</taxon>
        <taxon>Pseudomonadota</taxon>
        <taxon>Alphaproteobacteria</taxon>
        <taxon>Hyphomicrobiales</taxon>
        <taxon>Phyllobacteriaceae</taxon>
        <taxon>Mesorhizobium</taxon>
    </lineage>
</organism>
<feature type="compositionally biased region" description="Basic and acidic residues" evidence="1">
    <location>
        <begin position="104"/>
        <end position="118"/>
    </location>
</feature>
<dbReference type="RefSeq" id="WP_337106015.1">
    <property type="nucleotide sequence ID" value="NZ_JAPYKS010000005.1"/>
</dbReference>
<dbReference type="Proteomes" id="UP001387293">
    <property type="component" value="Unassembled WGS sequence"/>
</dbReference>
<accession>A0ABU8KTH0</accession>
<sequence>MSTRKDRLRKLVKVQEQLKALHESRHAAFVAAANAAETEARELIGHFDQDNSLSSLFPDLYHRRIAQAVVRQEESLENARQEAGLIAAASARTNIVERAYKDVRNRDERERSDRERLDLIAQKRGQE</sequence>
<proteinExistence type="predicted"/>
<feature type="region of interest" description="Disordered" evidence="1">
    <location>
        <begin position="104"/>
        <end position="127"/>
    </location>
</feature>
<comment type="caution">
    <text evidence="2">The sequence shown here is derived from an EMBL/GenBank/DDBJ whole genome shotgun (WGS) entry which is preliminary data.</text>
</comment>
<dbReference type="EMBL" id="JAPYKS010000005">
    <property type="protein sequence ID" value="MEI9409011.1"/>
    <property type="molecule type" value="Genomic_DNA"/>
</dbReference>
<reference evidence="2 3" key="1">
    <citation type="submission" date="2022-12" db="EMBL/GenBank/DDBJ databases">
        <authorList>
            <person name="Muema E."/>
        </authorList>
    </citation>
    <scope>NUCLEOTIDE SEQUENCE [LARGE SCALE GENOMIC DNA]</scope>
    <source>
        <strain evidence="3">1326</strain>
    </source>
</reference>
<keyword evidence="3" id="KW-1185">Reference proteome</keyword>